<dbReference type="NCBIfam" id="NF001986">
    <property type="entry name" value="PRK00779.1"/>
    <property type="match status" value="1"/>
</dbReference>
<dbReference type="Proteomes" id="UP000469125">
    <property type="component" value="Unassembled WGS sequence"/>
</dbReference>
<feature type="binding site" evidence="10">
    <location>
        <position position="92"/>
    </location>
    <ligand>
        <name>carbamoyl phosphate</name>
        <dbReference type="ChEBI" id="CHEBI:58228"/>
    </ligand>
</feature>
<feature type="binding site" evidence="10">
    <location>
        <begin position="276"/>
        <end position="277"/>
    </location>
    <ligand>
        <name>carbamoyl phosphate</name>
        <dbReference type="ChEBI" id="CHEBI:58228"/>
    </ligand>
</feature>
<feature type="domain" description="Aspartate/ornithine carbamoyltransferase carbamoyl-P binding" evidence="12">
    <location>
        <begin position="16"/>
        <end position="156"/>
    </location>
</feature>
<dbReference type="Gene3D" id="3.40.50.1370">
    <property type="entry name" value="Aspartate/ornithine carbamoyltransferase"/>
    <property type="match status" value="2"/>
</dbReference>
<dbReference type="GO" id="GO:0004585">
    <property type="term" value="F:ornithine carbamoyltransferase activity"/>
    <property type="evidence" value="ECO:0007669"/>
    <property type="project" value="UniProtKB-UniRule"/>
</dbReference>
<feature type="binding site" evidence="10">
    <location>
        <position position="304"/>
    </location>
    <ligand>
        <name>carbamoyl phosphate</name>
        <dbReference type="ChEBI" id="CHEBI:58228"/>
    </ligand>
</feature>
<dbReference type="GO" id="GO:0019240">
    <property type="term" value="P:citrulline biosynthetic process"/>
    <property type="evidence" value="ECO:0007669"/>
    <property type="project" value="TreeGrafter"/>
</dbReference>
<keyword evidence="8 10" id="KW-0808">Transferase</keyword>
<evidence type="ECO:0000256" key="10">
    <source>
        <dbReference type="HAMAP-Rule" id="MF_01109"/>
    </source>
</evidence>
<evidence type="ECO:0000256" key="6">
    <source>
        <dbReference type="ARBA" id="ARBA00016634"/>
    </source>
</evidence>
<accession>A0A6N8FE18</accession>
<dbReference type="AlphaFoldDB" id="A0A6N8FE18"/>
<evidence type="ECO:0000256" key="5">
    <source>
        <dbReference type="ARBA" id="ARBA00013007"/>
    </source>
</evidence>
<comment type="pathway">
    <text evidence="3">Amino-acid biosynthesis; L-arginine biosynthesis; L-arginine from L-ornithine and carbamoyl phosphate: step 1/3.</text>
</comment>
<evidence type="ECO:0000256" key="8">
    <source>
        <dbReference type="ARBA" id="ARBA00022679"/>
    </source>
</evidence>
<dbReference type="EC" id="2.1.3.3" evidence="5 10"/>
<feature type="domain" description="Aspartate/ornithine carbamoyltransferase Asp/Orn-binding" evidence="11">
    <location>
        <begin position="163"/>
        <end position="314"/>
    </location>
</feature>
<evidence type="ECO:0000256" key="4">
    <source>
        <dbReference type="ARBA" id="ARBA00007805"/>
    </source>
</evidence>
<dbReference type="GO" id="GO:0005737">
    <property type="term" value="C:cytoplasm"/>
    <property type="evidence" value="ECO:0007669"/>
    <property type="project" value="UniProtKB-SubCell"/>
</dbReference>
<comment type="subcellular location">
    <subcellularLocation>
        <location evidence="2 10">Cytoplasm</location>
    </subcellularLocation>
</comment>
<feature type="binding site" evidence="10">
    <location>
        <position position="236"/>
    </location>
    <ligand>
        <name>L-ornithine</name>
        <dbReference type="ChEBI" id="CHEBI:46911"/>
    </ligand>
</feature>
<proteinExistence type="inferred from homology"/>
<dbReference type="InterPro" id="IPR024904">
    <property type="entry name" value="OTCase_ArgI"/>
</dbReference>
<evidence type="ECO:0000256" key="9">
    <source>
        <dbReference type="ARBA" id="ARBA00048772"/>
    </source>
</evidence>
<evidence type="ECO:0000259" key="11">
    <source>
        <dbReference type="Pfam" id="PF00185"/>
    </source>
</evidence>
<comment type="function">
    <text evidence="1">Reversibly catalyzes the transfer of the carbamoyl group from carbamoyl phosphate (CP) to the N(epsilon) atom of ornithine (ORN) to produce L-citrulline.</text>
</comment>
<keyword evidence="7 10" id="KW-0963">Cytoplasm</keyword>
<reference evidence="13 14" key="1">
    <citation type="submission" date="2019-11" db="EMBL/GenBank/DDBJ databases">
        <authorList>
            <person name="Li X."/>
        </authorList>
    </citation>
    <scope>NUCLEOTIDE SEQUENCE [LARGE SCALE GENOMIC DNA]</scope>
    <source>
        <strain evidence="13 14">L9</strain>
    </source>
</reference>
<dbReference type="InterPro" id="IPR006131">
    <property type="entry name" value="Asp_carbamoyltransf_Asp/Orn-bd"/>
</dbReference>
<feature type="binding site" evidence="10">
    <location>
        <begin position="240"/>
        <end position="241"/>
    </location>
    <ligand>
        <name>L-ornithine</name>
        <dbReference type="ChEBI" id="CHEBI:46911"/>
    </ligand>
</feature>
<gene>
    <name evidence="13" type="primary">argF</name>
    <name evidence="13" type="ORF">GMD78_00625</name>
</gene>
<dbReference type="InterPro" id="IPR006130">
    <property type="entry name" value="Asp/Orn_carbamoylTrfase"/>
</dbReference>
<evidence type="ECO:0000256" key="3">
    <source>
        <dbReference type="ARBA" id="ARBA00004975"/>
    </source>
</evidence>
<dbReference type="NCBIfam" id="TIGR00658">
    <property type="entry name" value="orni_carb_tr"/>
    <property type="match status" value="1"/>
</dbReference>
<dbReference type="RefSeq" id="WP_155666139.1">
    <property type="nucleotide sequence ID" value="NZ_WOCA01000001.1"/>
</dbReference>
<keyword evidence="14" id="KW-1185">Reference proteome</keyword>
<dbReference type="InterPro" id="IPR036901">
    <property type="entry name" value="Asp/Orn_carbamoylTrfase_sf"/>
</dbReference>
<comment type="similarity">
    <text evidence="4 10">Belongs to the aspartate/ornithine carbamoyltransferase superfamily. OTCase family.</text>
</comment>
<dbReference type="InterPro" id="IPR006132">
    <property type="entry name" value="Asp/Orn_carbamoyltranf_P-bd"/>
</dbReference>
<dbReference type="HAMAP" id="MF_01109">
    <property type="entry name" value="OTCase"/>
    <property type="match status" value="1"/>
</dbReference>
<dbReference type="FunFam" id="3.40.50.1370:FF:000016">
    <property type="entry name" value="Ornithine carbamoyltransferase"/>
    <property type="match status" value="1"/>
</dbReference>
<feature type="binding site" evidence="10">
    <location>
        <begin position="143"/>
        <end position="146"/>
    </location>
    <ligand>
        <name>carbamoyl phosphate</name>
        <dbReference type="ChEBI" id="CHEBI:58228"/>
    </ligand>
</feature>
<dbReference type="PANTHER" id="PTHR45753">
    <property type="entry name" value="ORNITHINE CARBAMOYLTRANSFERASE, MITOCHONDRIAL"/>
    <property type="match status" value="1"/>
</dbReference>
<dbReference type="GO" id="GO:0016597">
    <property type="term" value="F:amino acid binding"/>
    <property type="evidence" value="ECO:0007669"/>
    <property type="project" value="InterPro"/>
</dbReference>
<dbReference type="SUPFAM" id="SSF53671">
    <property type="entry name" value="Aspartate/ornithine carbamoyltransferase"/>
    <property type="match status" value="1"/>
</dbReference>
<evidence type="ECO:0000256" key="7">
    <source>
        <dbReference type="ARBA" id="ARBA00022490"/>
    </source>
</evidence>
<dbReference type="PRINTS" id="PR00102">
    <property type="entry name" value="OTCASE"/>
</dbReference>
<sequence>MNVGTSTNIISQLKGRDFLTLVDFSTEEIDYLIDLASYLKEQCEKGIVYEPLKGKTLGMIFEKPSTRTRVSFEAGMYQLGGMGIFLSTKDIQMERGESIADTAKVLSGYLDGIMIRTFSQERVEELAEHATIPVINGLTDLYHPCQLLADLQTIKEVKGKLAGLKLAYIGDGNNMANSLMIAAAKMGIDISIAAPKGYLPNQDAIEKANAFACDSDILITEDPIKAVKEADIIYTDVWASMGQEKEQAIRQKVFANFQVNQELVNYAKEDFIFMHCLPAHREEEVTAEIMDGKHSVVFQESENRLHAQKALMTALMGEL</sequence>
<dbReference type="FunFam" id="3.40.50.1370:FF:000008">
    <property type="entry name" value="Ornithine carbamoyltransferase"/>
    <property type="match status" value="1"/>
</dbReference>
<dbReference type="EMBL" id="WOCA01000001">
    <property type="protein sequence ID" value="MUK86906.1"/>
    <property type="molecule type" value="Genomic_DNA"/>
</dbReference>
<evidence type="ECO:0000256" key="1">
    <source>
        <dbReference type="ARBA" id="ARBA00003822"/>
    </source>
</evidence>
<dbReference type="GO" id="GO:0042450">
    <property type="term" value="P:L-arginine biosynthetic process via ornithine"/>
    <property type="evidence" value="ECO:0007669"/>
    <property type="project" value="UniProtKB-UniRule"/>
</dbReference>
<evidence type="ECO:0000313" key="14">
    <source>
        <dbReference type="Proteomes" id="UP000469125"/>
    </source>
</evidence>
<comment type="caution">
    <text evidence="13">The sequence shown here is derived from an EMBL/GenBank/DDBJ whole genome shotgun (WGS) entry which is preliminary data.</text>
</comment>
<dbReference type="Pfam" id="PF02729">
    <property type="entry name" value="OTCace_N"/>
    <property type="match status" value="1"/>
</dbReference>
<dbReference type="InterPro" id="IPR002292">
    <property type="entry name" value="Orn/put_carbamltrans"/>
</dbReference>
<dbReference type="PRINTS" id="PR00100">
    <property type="entry name" value="AOTCASE"/>
</dbReference>
<feature type="binding site" evidence="10">
    <location>
        <position position="174"/>
    </location>
    <ligand>
        <name>L-ornithine</name>
        <dbReference type="ChEBI" id="CHEBI:46911"/>
    </ligand>
</feature>
<protein>
    <recommendedName>
        <fullName evidence="6 10">Ornithine carbamoyltransferase</fullName>
        <shortName evidence="10">OTCase</shortName>
        <ecNumber evidence="5 10">2.1.3.3</ecNumber>
    </recommendedName>
</protein>
<evidence type="ECO:0000256" key="2">
    <source>
        <dbReference type="ARBA" id="ARBA00004496"/>
    </source>
</evidence>
<evidence type="ECO:0000313" key="13">
    <source>
        <dbReference type="EMBL" id="MUK86906.1"/>
    </source>
</evidence>
<dbReference type="Pfam" id="PF00185">
    <property type="entry name" value="OTCace"/>
    <property type="match status" value="1"/>
</dbReference>
<evidence type="ECO:0000259" key="12">
    <source>
        <dbReference type="Pfam" id="PF02729"/>
    </source>
</evidence>
<feature type="binding site" evidence="10">
    <location>
        <position position="116"/>
    </location>
    <ligand>
        <name>carbamoyl phosphate</name>
        <dbReference type="ChEBI" id="CHEBI:58228"/>
    </ligand>
</feature>
<dbReference type="PROSITE" id="PS00097">
    <property type="entry name" value="CARBAMOYLTRANSFERASE"/>
    <property type="match status" value="1"/>
</dbReference>
<organism evidence="13 14">
    <name type="scientific">Ornithinibacillus caprae</name>
    <dbReference type="NCBI Taxonomy" id="2678566"/>
    <lineage>
        <taxon>Bacteria</taxon>
        <taxon>Bacillati</taxon>
        <taxon>Bacillota</taxon>
        <taxon>Bacilli</taxon>
        <taxon>Bacillales</taxon>
        <taxon>Bacillaceae</taxon>
        <taxon>Ornithinibacillus</taxon>
    </lineage>
</organism>
<dbReference type="PANTHER" id="PTHR45753:SF3">
    <property type="entry name" value="ORNITHINE TRANSCARBAMYLASE, MITOCHONDRIAL"/>
    <property type="match status" value="1"/>
</dbReference>
<feature type="binding site" evidence="10">
    <location>
        <begin position="65"/>
        <end position="68"/>
    </location>
    <ligand>
        <name>carbamoyl phosphate</name>
        <dbReference type="ChEBI" id="CHEBI:58228"/>
    </ligand>
</feature>
<comment type="catalytic activity">
    <reaction evidence="9 10">
        <text>carbamoyl phosphate + L-ornithine = L-citrulline + phosphate + H(+)</text>
        <dbReference type="Rhea" id="RHEA:19513"/>
        <dbReference type="ChEBI" id="CHEBI:15378"/>
        <dbReference type="ChEBI" id="CHEBI:43474"/>
        <dbReference type="ChEBI" id="CHEBI:46911"/>
        <dbReference type="ChEBI" id="CHEBI:57743"/>
        <dbReference type="ChEBI" id="CHEBI:58228"/>
        <dbReference type="EC" id="2.1.3.3"/>
    </reaction>
</comment>
<name>A0A6N8FE18_9BACI</name>